<dbReference type="Pfam" id="PF00691">
    <property type="entry name" value="OmpA"/>
    <property type="match status" value="1"/>
</dbReference>
<dbReference type="OrthoDB" id="9783110at2"/>
<comment type="similarity">
    <text evidence="2">Belongs to the MotB family.</text>
</comment>
<dbReference type="PANTHER" id="PTHR30329:SF21">
    <property type="entry name" value="LIPOPROTEIN YIAD-RELATED"/>
    <property type="match status" value="1"/>
</dbReference>
<evidence type="ECO:0000259" key="10">
    <source>
        <dbReference type="PROSITE" id="PS51123"/>
    </source>
</evidence>
<evidence type="ECO:0000256" key="6">
    <source>
        <dbReference type="ARBA" id="ARBA00023136"/>
    </source>
</evidence>
<evidence type="ECO:0000313" key="11">
    <source>
        <dbReference type="EMBL" id="KAB1441080.1"/>
    </source>
</evidence>
<evidence type="ECO:0000256" key="5">
    <source>
        <dbReference type="ARBA" id="ARBA00022989"/>
    </source>
</evidence>
<reference evidence="11 12" key="1">
    <citation type="journal article" date="2017" name="Int. J. Syst. Evol. Microbiol.">
        <title>Desulfovibrio senegalensis sp. nov., a mesophilic sulfate reducer isolated from marine sediment.</title>
        <authorList>
            <person name="Thioye A."/>
            <person name="Gam Z.B.A."/>
            <person name="Mbengue M."/>
            <person name="Cayol J.L."/>
            <person name="Joseph-Bartoli M."/>
            <person name="Toure-Kane C."/>
            <person name="Labat M."/>
        </authorList>
    </citation>
    <scope>NUCLEOTIDE SEQUENCE [LARGE SCALE GENOMIC DNA]</scope>
    <source>
        <strain evidence="11 12">DSM 101509</strain>
    </source>
</reference>
<dbReference type="CDD" id="cd07185">
    <property type="entry name" value="OmpA_C-like"/>
    <property type="match status" value="1"/>
</dbReference>
<evidence type="ECO:0000256" key="8">
    <source>
        <dbReference type="SAM" id="MobiDB-lite"/>
    </source>
</evidence>
<accession>A0A6N6N256</accession>
<keyword evidence="6 7" id="KW-0472">Membrane</keyword>
<dbReference type="PANTHER" id="PTHR30329">
    <property type="entry name" value="STATOR ELEMENT OF FLAGELLAR MOTOR COMPLEX"/>
    <property type="match status" value="1"/>
</dbReference>
<evidence type="ECO:0000256" key="2">
    <source>
        <dbReference type="ARBA" id="ARBA00008914"/>
    </source>
</evidence>
<dbReference type="RefSeq" id="WP_151151335.1">
    <property type="nucleotide sequence ID" value="NZ_WAIE01000005.1"/>
</dbReference>
<dbReference type="InterPro" id="IPR036737">
    <property type="entry name" value="OmpA-like_sf"/>
</dbReference>
<evidence type="ECO:0000256" key="3">
    <source>
        <dbReference type="ARBA" id="ARBA00022475"/>
    </source>
</evidence>
<evidence type="ECO:0000256" key="4">
    <source>
        <dbReference type="ARBA" id="ARBA00022692"/>
    </source>
</evidence>
<gene>
    <name evidence="11" type="ORF">F8A88_11635</name>
</gene>
<dbReference type="SUPFAM" id="SSF103088">
    <property type="entry name" value="OmpA-like"/>
    <property type="match status" value="1"/>
</dbReference>
<keyword evidence="3" id="KW-1003">Cell membrane</keyword>
<dbReference type="PROSITE" id="PS51123">
    <property type="entry name" value="OMPA_2"/>
    <property type="match status" value="1"/>
</dbReference>
<proteinExistence type="inferred from homology"/>
<dbReference type="InterPro" id="IPR025713">
    <property type="entry name" value="MotB-like_N_dom"/>
</dbReference>
<feature type="region of interest" description="Disordered" evidence="8">
    <location>
        <begin position="1"/>
        <end position="31"/>
    </location>
</feature>
<name>A0A6N6N256_9BACT</name>
<dbReference type="Gene3D" id="3.30.1330.60">
    <property type="entry name" value="OmpA-like domain"/>
    <property type="match status" value="1"/>
</dbReference>
<sequence length="256" mass="28968">MAPEKRDQKQPQQLPPLRKKGQDAPGDDEGIPPWMATFADMVTLLLCFFVLLLSFTTQDVNNFKILMGSVSEALGVQKEDHSAISAAYAETRLKFEDRQANNKEMVEVGERLKDFIRSRDLKSIARVSREKSGVMYRVDGNALFHSGDATIRKEAEPVLRGVVDSMHHSTMNLIIRGHTDSEDLSQSVYDSEWELSAARAAACLRWLINHSDIPANRLKAVGYANAKPLYPSNSEENIRKNRRVEFFFVPSDNRAW</sequence>
<keyword evidence="12" id="KW-1185">Reference proteome</keyword>
<dbReference type="Proteomes" id="UP000438699">
    <property type="component" value="Unassembled WGS sequence"/>
</dbReference>
<feature type="domain" description="OmpA-like" evidence="10">
    <location>
        <begin position="131"/>
        <end position="252"/>
    </location>
</feature>
<evidence type="ECO:0000256" key="1">
    <source>
        <dbReference type="ARBA" id="ARBA00004162"/>
    </source>
</evidence>
<dbReference type="GO" id="GO:0005886">
    <property type="term" value="C:plasma membrane"/>
    <property type="evidence" value="ECO:0007669"/>
    <property type="project" value="UniProtKB-SubCell"/>
</dbReference>
<evidence type="ECO:0000313" key="12">
    <source>
        <dbReference type="Proteomes" id="UP000438699"/>
    </source>
</evidence>
<protein>
    <submittedName>
        <fullName evidence="11">OmpA family protein</fullName>
    </submittedName>
</protein>
<evidence type="ECO:0000256" key="9">
    <source>
        <dbReference type="SAM" id="Phobius"/>
    </source>
</evidence>
<keyword evidence="4 9" id="KW-0812">Transmembrane</keyword>
<evidence type="ECO:0000256" key="7">
    <source>
        <dbReference type="PROSITE-ProRule" id="PRU00473"/>
    </source>
</evidence>
<organism evidence="11 12">
    <name type="scientific">Pseudodesulfovibrio senegalensis</name>
    <dbReference type="NCBI Taxonomy" id="1721087"/>
    <lineage>
        <taxon>Bacteria</taxon>
        <taxon>Pseudomonadati</taxon>
        <taxon>Thermodesulfobacteriota</taxon>
        <taxon>Desulfovibrionia</taxon>
        <taxon>Desulfovibrionales</taxon>
        <taxon>Desulfovibrionaceae</taxon>
    </lineage>
</organism>
<dbReference type="EMBL" id="WAIE01000005">
    <property type="protein sequence ID" value="KAB1441080.1"/>
    <property type="molecule type" value="Genomic_DNA"/>
</dbReference>
<dbReference type="InterPro" id="IPR006665">
    <property type="entry name" value="OmpA-like"/>
</dbReference>
<dbReference type="Pfam" id="PF13677">
    <property type="entry name" value="MotB_plug"/>
    <property type="match status" value="1"/>
</dbReference>
<feature type="transmembrane region" description="Helical" evidence="9">
    <location>
        <begin position="34"/>
        <end position="55"/>
    </location>
</feature>
<dbReference type="AlphaFoldDB" id="A0A6N6N256"/>
<dbReference type="InterPro" id="IPR050330">
    <property type="entry name" value="Bact_OuterMem_StrucFunc"/>
</dbReference>
<keyword evidence="5 9" id="KW-1133">Transmembrane helix</keyword>
<comment type="subcellular location">
    <subcellularLocation>
        <location evidence="1">Cell membrane</location>
        <topology evidence="1">Single-pass membrane protein</topology>
    </subcellularLocation>
</comment>
<comment type="caution">
    <text evidence="11">The sequence shown here is derived from an EMBL/GenBank/DDBJ whole genome shotgun (WGS) entry which is preliminary data.</text>
</comment>